<dbReference type="PRINTS" id="PR00106">
    <property type="entry name" value="DNAPOLB"/>
</dbReference>
<comment type="caution">
    <text evidence="23">The sequence shown here is derived from an EMBL/GenBank/DDBJ whole genome shotgun (WGS) entry which is preliminary data.</text>
</comment>
<evidence type="ECO:0000256" key="13">
    <source>
        <dbReference type="ARBA" id="ARBA00022932"/>
    </source>
</evidence>
<feature type="domain" description="DNA-directed DNA polymerase family B multifunctional" evidence="20">
    <location>
        <begin position="514"/>
        <end position="956"/>
    </location>
</feature>
<dbReference type="EC" id="2.7.7.7" evidence="19"/>
<dbReference type="PANTHER" id="PTHR10322:SF23">
    <property type="entry name" value="DNA POLYMERASE DELTA CATALYTIC SUBUNIT"/>
    <property type="match status" value="1"/>
</dbReference>
<evidence type="ECO:0000256" key="10">
    <source>
        <dbReference type="ARBA" id="ARBA00022801"/>
    </source>
</evidence>
<keyword evidence="12" id="KW-0269">Exonuclease</keyword>
<dbReference type="SUPFAM" id="SSF53098">
    <property type="entry name" value="Ribonuclease H-like"/>
    <property type="match status" value="1"/>
</dbReference>
<dbReference type="NCBIfam" id="TIGR00592">
    <property type="entry name" value="pol2"/>
    <property type="match status" value="1"/>
</dbReference>
<evidence type="ECO:0000313" key="24">
    <source>
        <dbReference type="Proteomes" id="UP001363151"/>
    </source>
</evidence>
<keyword evidence="24" id="KW-1185">Reference proteome</keyword>
<dbReference type="Proteomes" id="UP001363151">
    <property type="component" value="Unassembled WGS sequence"/>
</dbReference>
<dbReference type="Gene3D" id="1.10.132.60">
    <property type="entry name" value="DNA polymerase family B, C-terminal domain"/>
    <property type="match status" value="1"/>
</dbReference>
<evidence type="ECO:0000256" key="18">
    <source>
        <dbReference type="ARBA" id="ARBA00049244"/>
    </source>
</evidence>
<dbReference type="InterPro" id="IPR043502">
    <property type="entry name" value="DNA/RNA_pol_sf"/>
</dbReference>
<evidence type="ECO:0000256" key="16">
    <source>
        <dbReference type="ARBA" id="ARBA00023125"/>
    </source>
</evidence>
<reference evidence="23 24" key="1">
    <citation type="submission" date="2024-03" db="EMBL/GenBank/DDBJ databases">
        <title>Aureococcus anophagefferens CCMP1851 and Kratosvirus quantuckense: Draft genome of a second virus-susceptible host strain in the model system.</title>
        <authorList>
            <person name="Chase E."/>
            <person name="Truchon A.R."/>
            <person name="Schepens W."/>
            <person name="Wilhelm S.W."/>
        </authorList>
    </citation>
    <scope>NUCLEOTIDE SEQUENCE [LARGE SCALE GENOMIC DNA]</scope>
    <source>
        <strain evidence="23 24">CCMP1851</strain>
    </source>
</reference>
<dbReference type="InterPro" id="IPR012337">
    <property type="entry name" value="RNaseH-like_sf"/>
</dbReference>
<keyword evidence="10" id="KW-0378">Hydrolase</keyword>
<evidence type="ECO:0000256" key="19">
    <source>
        <dbReference type="RuleBase" id="RU000442"/>
    </source>
</evidence>
<proteinExistence type="inferred from homology"/>
<dbReference type="InterPro" id="IPR050240">
    <property type="entry name" value="DNA_pol_type-B"/>
</dbReference>
<dbReference type="PROSITE" id="PS00116">
    <property type="entry name" value="DNA_POLYMERASE_B"/>
    <property type="match status" value="1"/>
</dbReference>
<dbReference type="Pfam" id="PF00136">
    <property type="entry name" value="DNA_pol_B"/>
    <property type="match status" value="1"/>
</dbReference>
<keyword evidence="6 19" id="KW-0548">Nucleotidyltransferase</keyword>
<evidence type="ECO:0000256" key="14">
    <source>
        <dbReference type="ARBA" id="ARBA00023004"/>
    </source>
</evidence>
<evidence type="ECO:0000256" key="5">
    <source>
        <dbReference type="ARBA" id="ARBA00022679"/>
    </source>
</evidence>
<keyword evidence="13 19" id="KW-0239">DNA-directed DNA polymerase</keyword>
<keyword evidence="14 19" id="KW-0408">Iron</keyword>
<dbReference type="InterPro" id="IPR006133">
    <property type="entry name" value="DNA-dir_DNA_pol_B_exonuc"/>
</dbReference>
<evidence type="ECO:0000256" key="17">
    <source>
        <dbReference type="ARBA" id="ARBA00023242"/>
    </source>
</evidence>
<sequence length="1084" mass="120264">MDFDDIPDDVLEEFEDEIREAGGDGSQMAVDEVDWETKFLRPKPKAGGTVAFQWTSIDMYTGDPLATHPRQGQRVPGSRNRPVPVVRLYGVTGDGASVCAHCHGFTPYCFSSAPLAFDESDAGNVAKLQQALDGALRQRCSRGQDRACAQLVLGVEVVRDKRSIMGYQPDGARACFFKIYVALPTQIPALKKVLQDGVNVPGVGHSQLQTFESNVPFILRFMIDNEIQGCNWVEAPAGAYAARSGGAKKTRCDLEIDVVFDSLVSHAPDGPWAKLAPLRIMATDIECMGRKGHFPEPEKDPVIQISCVVQVQGAAQPMCQVIFTLDGCTAINGAEVVTSKTEPELLKKWAAFVRLVDPDIITGYNTQNFDIPYLLKRAQTLKRKDASLAAFSELGRVLGSHARMRDTSIQSAQMGKRENVETTVDGRVMFDLLPYMFRNHKLSSYSLNSVCAEFLGSQKEDVHHSIIADLQRGTDEDRRRLAVYCLKDSYLVIQLMTKLAVLINYVEMARVTGVPLDFLLSRGQQIKVFSMLLRRCRASNLLVPNLAKHGNDGDAKFEGATVIEPKKAFYEEPIATLDFASLYPSIMQAYNLCYSTILTKQDAERHFPGGADTAYQAGPQCVDGVHHFVTAKTKRGVLPQILADLLAARKRAKADMKKATDPMDKAVQNGRQLALKISANSVYGFTGAAVGQLPCLPIASTVTAYGRTLLHRTKDFVESTYTKENGYAADAEVVYGDTDSVMVNFGFGDVAATLPKAEVVAAEVTKIFPPPVKLEFEKVYFPYLLMNKKRYAGLLWTRPETHDYMDCKGLETVRRDNCLLVRQLIDGCLRKIIIERDTNAAIAYAKRAIGDLLQNKIDISLLVITKSLSKEADSKDYKAKSGHAELAKRMRARDPGTAPNVGDRVPYVIVQAPKGTATYDKSEDPVYVLENNLPIDASYYLENQLSKPLTRIFEPIIPNTSNLLHGDHTRVVAKPTPVARKGGIMMFAKKQLQCLGCKAKIDEGTVCDHCKPREPEIFLKRVRDVNAHERTFAKLWTNCQRCQGSLHQDVLCSNSDCPVFYKRKKVQTDLRDTQVHLARFDTSW</sequence>
<dbReference type="InterPro" id="IPR006172">
    <property type="entry name" value="DNA-dir_DNA_pol_B"/>
</dbReference>
<organism evidence="23 24">
    <name type="scientific">Aureococcus anophagefferens</name>
    <name type="common">Harmful bloom alga</name>
    <dbReference type="NCBI Taxonomy" id="44056"/>
    <lineage>
        <taxon>Eukaryota</taxon>
        <taxon>Sar</taxon>
        <taxon>Stramenopiles</taxon>
        <taxon>Ochrophyta</taxon>
        <taxon>Pelagophyceae</taxon>
        <taxon>Pelagomonadales</taxon>
        <taxon>Pelagomonadaceae</taxon>
        <taxon>Aureococcus</taxon>
    </lineage>
</organism>
<keyword evidence="11 19" id="KW-0862">Zinc</keyword>
<protein>
    <recommendedName>
        <fullName evidence="19">DNA polymerase</fullName>
        <ecNumber evidence="19">2.7.7.7</ecNumber>
    </recommendedName>
</protein>
<keyword evidence="15 19" id="KW-0411">Iron-sulfur</keyword>
<evidence type="ECO:0000256" key="6">
    <source>
        <dbReference type="ARBA" id="ARBA00022695"/>
    </source>
</evidence>
<comment type="cofactor">
    <cofactor evidence="1 19">
        <name>[4Fe-4S] cluster</name>
        <dbReference type="ChEBI" id="CHEBI:49883"/>
    </cofactor>
</comment>
<keyword evidence="4 19" id="KW-0004">4Fe-4S</keyword>
<comment type="subcellular location">
    <subcellularLocation>
        <location evidence="2 19">Nucleus</location>
    </subcellularLocation>
</comment>
<evidence type="ECO:0000256" key="4">
    <source>
        <dbReference type="ARBA" id="ARBA00022485"/>
    </source>
</evidence>
<dbReference type="Gene3D" id="1.10.287.690">
    <property type="entry name" value="Helix hairpin bin"/>
    <property type="match status" value="1"/>
</dbReference>
<gene>
    <name evidence="23" type="ORF">SO694_0000359</name>
</gene>
<dbReference type="InterPro" id="IPR025687">
    <property type="entry name" value="Znf-C4pol"/>
</dbReference>
<dbReference type="InterPro" id="IPR006134">
    <property type="entry name" value="DNA-dir_DNA_pol_B_multi_dom"/>
</dbReference>
<evidence type="ECO:0000259" key="20">
    <source>
        <dbReference type="Pfam" id="PF00136"/>
    </source>
</evidence>
<evidence type="ECO:0000256" key="8">
    <source>
        <dbReference type="ARBA" id="ARBA00022723"/>
    </source>
</evidence>
<feature type="domain" description="C4-type zinc-finger of DNA polymerase delta" evidence="22">
    <location>
        <begin position="994"/>
        <end position="1063"/>
    </location>
</feature>
<dbReference type="CDD" id="cd05533">
    <property type="entry name" value="POLBc_delta"/>
    <property type="match status" value="1"/>
</dbReference>
<feature type="domain" description="DNA-directed DNA polymerase family B exonuclease" evidence="21">
    <location>
        <begin position="209"/>
        <end position="450"/>
    </location>
</feature>
<dbReference type="InterPro" id="IPR042087">
    <property type="entry name" value="DNA_pol_B_thumb"/>
</dbReference>
<evidence type="ECO:0000259" key="22">
    <source>
        <dbReference type="Pfam" id="PF14260"/>
    </source>
</evidence>
<dbReference type="InterPro" id="IPR017964">
    <property type="entry name" value="DNA-dir_DNA_pol_B_CS"/>
</dbReference>
<dbReference type="Pfam" id="PF14260">
    <property type="entry name" value="zf-C4pol"/>
    <property type="match status" value="1"/>
</dbReference>
<dbReference type="EMBL" id="JBBJCI010000033">
    <property type="protein sequence ID" value="KAK7253937.1"/>
    <property type="molecule type" value="Genomic_DNA"/>
</dbReference>
<comment type="similarity">
    <text evidence="3 19">Belongs to the DNA polymerase type-B family.</text>
</comment>
<dbReference type="PANTHER" id="PTHR10322">
    <property type="entry name" value="DNA POLYMERASE CATALYTIC SUBUNIT"/>
    <property type="match status" value="1"/>
</dbReference>
<evidence type="ECO:0000259" key="21">
    <source>
        <dbReference type="Pfam" id="PF03104"/>
    </source>
</evidence>
<dbReference type="Pfam" id="PF03104">
    <property type="entry name" value="DNA_pol_B_exo1"/>
    <property type="match status" value="1"/>
</dbReference>
<evidence type="ECO:0000256" key="7">
    <source>
        <dbReference type="ARBA" id="ARBA00022722"/>
    </source>
</evidence>
<evidence type="ECO:0000256" key="3">
    <source>
        <dbReference type="ARBA" id="ARBA00005755"/>
    </source>
</evidence>
<keyword evidence="5 19" id="KW-0808">Transferase</keyword>
<dbReference type="Gene3D" id="3.30.420.10">
    <property type="entry name" value="Ribonuclease H-like superfamily/Ribonuclease H"/>
    <property type="match status" value="1"/>
</dbReference>
<dbReference type="Gene3D" id="3.90.1600.10">
    <property type="entry name" value="Palm domain of DNA polymerase"/>
    <property type="match status" value="1"/>
</dbReference>
<keyword evidence="7" id="KW-0540">Nuclease</keyword>
<comment type="catalytic activity">
    <reaction evidence="18 19">
        <text>DNA(n) + a 2'-deoxyribonucleoside 5'-triphosphate = DNA(n+1) + diphosphate</text>
        <dbReference type="Rhea" id="RHEA:22508"/>
        <dbReference type="Rhea" id="RHEA-COMP:17339"/>
        <dbReference type="Rhea" id="RHEA-COMP:17340"/>
        <dbReference type="ChEBI" id="CHEBI:33019"/>
        <dbReference type="ChEBI" id="CHEBI:61560"/>
        <dbReference type="ChEBI" id="CHEBI:173112"/>
        <dbReference type="EC" id="2.7.7.7"/>
    </reaction>
</comment>
<accession>A0ABR1GD91</accession>
<dbReference type="InterPro" id="IPR036397">
    <property type="entry name" value="RNaseH_sf"/>
</dbReference>
<evidence type="ECO:0000256" key="15">
    <source>
        <dbReference type="ARBA" id="ARBA00023014"/>
    </source>
</evidence>
<keyword evidence="9 19" id="KW-0863">Zinc-finger</keyword>
<dbReference type="CDD" id="cd05777">
    <property type="entry name" value="DNA_polB_delta_exo"/>
    <property type="match status" value="1"/>
</dbReference>
<evidence type="ECO:0000256" key="9">
    <source>
        <dbReference type="ARBA" id="ARBA00022771"/>
    </source>
</evidence>
<dbReference type="InterPro" id="IPR023211">
    <property type="entry name" value="DNA_pol_palm_dom_sf"/>
</dbReference>
<keyword evidence="8 19" id="KW-0479">Metal-binding</keyword>
<evidence type="ECO:0000256" key="1">
    <source>
        <dbReference type="ARBA" id="ARBA00001966"/>
    </source>
</evidence>
<keyword evidence="16 19" id="KW-0238">DNA-binding</keyword>
<name>A0ABR1GD91_AURAN</name>
<evidence type="ECO:0000256" key="2">
    <source>
        <dbReference type="ARBA" id="ARBA00004123"/>
    </source>
</evidence>
<evidence type="ECO:0000256" key="12">
    <source>
        <dbReference type="ARBA" id="ARBA00022839"/>
    </source>
</evidence>
<evidence type="ECO:0000313" key="23">
    <source>
        <dbReference type="EMBL" id="KAK7253937.1"/>
    </source>
</evidence>
<keyword evidence="17 19" id="KW-0539">Nucleus</keyword>
<dbReference type="Gene3D" id="3.30.342.10">
    <property type="entry name" value="DNA Polymerase, chain B, domain 1"/>
    <property type="match status" value="1"/>
</dbReference>
<dbReference type="SMART" id="SM00486">
    <property type="entry name" value="POLBc"/>
    <property type="match status" value="1"/>
</dbReference>
<evidence type="ECO:0000256" key="11">
    <source>
        <dbReference type="ARBA" id="ARBA00022833"/>
    </source>
</evidence>
<dbReference type="SUPFAM" id="SSF56672">
    <property type="entry name" value="DNA/RNA polymerases"/>
    <property type="match status" value="1"/>
</dbReference>
<keyword evidence="19" id="KW-0235">DNA replication</keyword>